<dbReference type="GO" id="GO:0000105">
    <property type="term" value="P:L-histidine biosynthetic process"/>
    <property type="evidence" value="ECO:0007669"/>
    <property type="project" value="UniProtKB-KW"/>
</dbReference>
<dbReference type="Gene3D" id="3.30.930.10">
    <property type="entry name" value="Bira Bifunctional Protein, Domain 2"/>
    <property type="match status" value="1"/>
</dbReference>
<sequence length="396" mass="41810">MLPAASAPLPPRDPSSLEDALIACFETAGFSRHDPPILHPADAFLDLSGESIRRRMYLTADADGRELCLRPDITIPVARAVIAERMPLPARVSYLGPVFRFRGEGSGEFRQAGVESFGRTDIEAADAEMVALGLNACALYGVPQPEIRLGDVGLFAALLEALPLAPALRRRLLKDFGQSRLDADLGRQKERPKESASAHAGVLAALTGADPEAARALITDLLSIAGISTVGGRTVSEIAERFLEQSSLEAGAGLSGETGEILSRYLAIAGTPDEASARMRALAADAGIDLSAALDTFDRRTGFLTAYAVNLADVRFSSAFGRPLDYYSGMVFELHDTLGRTDGPLVAGGRYDKLLSRLGAETSVPGVGLAVWVERLAALALPLDSAPFPAAVEGAR</sequence>
<dbReference type="InterPro" id="IPR004516">
    <property type="entry name" value="HisRS/HisZ"/>
</dbReference>
<keyword evidence="3" id="KW-0028">Amino-acid biosynthesis</keyword>
<dbReference type="InterPro" id="IPR045864">
    <property type="entry name" value="aa-tRNA-synth_II/BPL/LPL"/>
</dbReference>
<feature type="binding site" evidence="4">
    <location>
        <position position="115"/>
    </location>
    <ligand>
        <name>L-histidine</name>
        <dbReference type="ChEBI" id="CHEBI:57595"/>
    </ligand>
</feature>
<dbReference type="PIRSF" id="PIRSF001549">
    <property type="entry name" value="His-tRNA_synth"/>
    <property type="match status" value="1"/>
</dbReference>
<feature type="domain" description="Aminoacyl-transfer RNA synthetases class-II family profile" evidence="5">
    <location>
        <begin position="15"/>
        <end position="389"/>
    </location>
</feature>
<dbReference type="GO" id="GO:0006427">
    <property type="term" value="P:histidyl-tRNA aminoacylation"/>
    <property type="evidence" value="ECO:0007669"/>
    <property type="project" value="TreeGrafter"/>
</dbReference>
<dbReference type="Pfam" id="PF13393">
    <property type="entry name" value="tRNA-synt_His"/>
    <property type="match status" value="2"/>
</dbReference>
<dbReference type="InterPro" id="IPR041715">
    <property type="entry name" value="HisRS-like_core"/>
</dbReference>
<protein>
    <recommendedName>
        <fullName evidence="2">Histidine--tRNA ligase</fullName>
    </recommendedName>
</protein>
<dbReference type="GO" id="GO:0016757">
    <property type="term" value="F:glycosyltransferase activity"/>
    <property type="evidence" value="ECO:0007669"/>
    <property type="project" value="UniProtKB-KW"/>
</dbReference>
<dbReference type="SUPFAM" id="SSF55681">
    <property type="entry name" value="Class II aaRS and biotin synthetases"/>
    <property type="match status" value="1"/>
</dbReference>
<dbReference type="RefSeq" id="WP_138399934.1">
    <property type="nucleotide sequence ID" value="NZ_JBAFVI010000020.1"/>
</dbReference>
<keyword evidence="6" id="KW-0808">Transferase</keyword>
<evidence type="ECO:0000256" key="4">
    <source>
        <dbReference type="PIRSR" id="PIRSR001549-1"/>
    </source>
</evidence>
<dbReference type="PROSITE" id="PS50862">
    <property type="entry name" value="AA_TRNA_LIGASE_II"/>
    <property type="match status" value="1"/>
</dbReference>
<dbReference type="NCBIfam" id="NF008953">
    <property type="entry name" value="PRK12295.1-6"/>
    <property type="match status" value="1"/>
</dbReference>
<evidence type="ECO:0000313" key="7">
    <source>
        <dbReference type="Proteomes" id="UP000305131"/>
    </source>
</evidence>
<reference evidence="6 7" key="1">
    <citation type="submission" date="2019-05" db="EMBL/GenBank/DDBJ databases">
        <authorList>
            <person name="Zhou X."/>
        </authorList>
    </citation>
    <scope>NUCLEOTIDE SEQUENCE [LARGE SCALE GENOMIC DNA]</scope>
    <source>
        <strain evidence="6 7">DSM 432</strain>
    </source>
</reference>
<evidence type="ECO:0000313" key="6">
    <source>
        <dbReference type="EMBL" id="TLX42574.1"/>
    </source>
</evidence>
<accession>A0A6C1KHH1</accession>
<dbReference type="PANTHER" id="PTHR43707">
    <property type="entry name" value="HISTIDYL-TRNA SYNTHETASE"/>
    <property type="match status" value="1"/>
</dbReference>
<dbReference type="InterPro" id="IPR006195">
    <property type="entry name" value="aa-tRNA-synth_II"/>
</dbReference>
<dbReference type="AlphaFoldDB" id="A0A6C1KHH1"/>
<gene>
    <name evidence="6" type="ORF">FBQ73_13110</name>
</gene>
<keyword evidence="3" id="KW-0368">Histidine biosynthesis</keyword>
<dbReference type="OrthoDB" id="9797914at2"/>
<evidence type="ECO:0000256" key="3">
    <source>
        <dbReference type="ARBA" id="ARBA00023102"/>
    </source>
</evidence>
<evidence type="ECO:0000256" key="1">
    <source>
        <dbReference type="ARBA" id="ARBA00011738"/>
    </source>
</evidence>
<dbReference type="PANTHER" id="PTHR43707:SF1">
    <property type="entry name" value="HISTIDINE--TRNA LIGASE, MITOCHONDRIAL-RELATED"/>
    <property type="match status" value="1"/>
</dbReference>
<dbReference type="GeneID" id="95774396"/>
<dbReference type="GO" id="GO:0005737">
    <property type="term" value="C:cytoplasm"/>
    <property type="evidence" value="ECO:0007669"/>
    <property type="project" value="InterPro"/>
</dbReference>
<dbReference type="GO" id="GO:0004821">
    <property type="term" value="F:histidine-tRNA ligase activity"/>
    <property type="evidence" value="ECO:0007669"/>
    <property type="project" value="TreeGrafter"/>
</dbReference>
<name>A0A6C1KHH1_XANAU</name>
<feature type="binding site" evidence="4">
    <location>
        <position position="322"/>
    </location>
    <ligand>
        <name>L-histidine</name>
        <dbReference type="ChEBI" id="CHEBI:57595"/>
    </ligand>
</feature>
<comment type="subunit">
    <text evidence="1">Homodimer.</text>
</comment>
<organism evidence="6 7">
    <name type="scientific">Xanthobacter autotrophicus</name>
    <dbReference type="NCBI Taxonomy" id="280"/>
    <lineage>
        <taxon>Bacteria</taxon>
        <taxon>Pseudomonadati</taxon>
        <taxon>Pseudomonadota</taxon>
        <taxon>Alphaproteobacteria</taxon>
        <taxon>Hyphomicrobiales</taxon>
        <taxon>Xanthobacteraceae</taxon>
        <taxon>Xanthobacter</taxon>
    </lineage>
</organism>
<proteinExistence type="predicted"/>
<comment type="caution">
    <text evidence="6">The sequence shown here is derived from an EMBL/GenBank/DDBJ whole genome shotgun (WGS) entry which is preliminary data.</text>
</comment>
<feature type="binding site" evidence="4">
    <location>
        <begin position="72"/>
        <end position="74"/>
    </location>
    <ligand>
        <name>L-histidine</name>
        <dbReference type="ChEBI" id="CHEBI:57595"/>
    </ligand>
</feature>
<dbReference type="EMBL" id="VAUP01000028">
    <property type="protein sequence ID" value="TLX42574.1"/>
    <property type="molecule type" value="Genomic_DNA"/>
</dbReference>
<evidence type="ECO:0000259" key="5">
    <source>
        <dbReference type="PROSITE" id="PS50862"/>
    </source>
</evidence>
<feature type="binding site" evidence="4">
    <location>
        <begin position="326"/>
        <end position="327"/>
    </location>
    <ligand>
        <name>L-histidine</name>
        <dbReference type="ChEBI" id="CHEBI:57595"/>
    </ligand>
</feature>
<dbReference type="Proteomes" id="UP000305131">
    <property type="component" value="Unassembled WGS sequence"/>
</dbReference>
<feature type="binding site" evidence="4">
    <location>
        <position position="100"/>
    </location>
    <ligand>
        <name>L-histidine</name>
        <dbReference type="ChEBI" id="CHEBI:57595"/>
    </ligand>
</feature>
<keyword evidence="6" id="KW-0328">Glycosyltransferase</keyword>
<feature type="binding site" evidence="4">
    <location>
        <position position="111"/>
    </location>
    <ligand>
        <name>L-histidine</name>
        <dbReference type="ChEBI" id="CHEBI:57595"/>
    </ligand>
</feature>
<evidence type="ECO:0000256" key="2">
    <source>
        <dbReference type="ARBA" id="ARBA00017399"/>
    </source>
</evidence>